<protein>
    <recommendedName>
        <fullName evidence="5">Trans-aconitate 2-methyltransferase</fullName>
        <ecNumber evidence="5">2.1.1.144</ecNumber>
    </recommendedName>
</protein>
<reference evidence="8" key="1">
    <citation type="journal article" date="2019" name="Int. J. Syst. Evol. Microbiol.">
        <title>The Global Catalogue of Microorganisms (GCM) 10K type strain sequencing project: providing services to taxonomists for standard genome sequencing and annotation.</title>
        <authorList>
            <consortium name="The Broad Institute Genomics Platform"/>
            <consortium name="The Broad Institute Genome Sequencing Center for Infectious Disease"/>
            <person name="Wu L."/>
            <person name="Ma J."/>
        </authorList>
    </citation>
    <scope>NUCLEOTIDE SEQUENCE [LARGE SCALE GENOMIC DNA]</scope>
    <source>
        <strain evidence="8">JCM 16929</strain>
    </source>
</reference>
<dbReference type="InterPro" id="IPR023149">
    <property type="entry name" value="Trans_acon_MeTrfase_C"/>
</dbReference>
<keyword evidence="4 5" id="KW-0949">S-adenosyl-L-methionine</keyword>
<dbReference type="SUPFAM" id="SSF53335">
    <property type="entry name" value="S-adenosyl-L-methionine-dependent methyltransferases"/>
    <property type="match status" value="1"/>
</dbReference>
<organism evidence="7 8">
    <name type="scientific">Microlunatus ginsengisoli</name>
    <dbReference type="NCBI Taxonomy" id="363863"/>
    <lineage>
        <taxon>Bacteria</taxon>
        <taxon>Bacillati</taxon>
        <taxon>Actinomycetota</taxon>
        <taxon>Actinomycetes</taxon>
        <taxon>Propionibacteriales</taxon>
        <taxon>Propionibacteriaceae</taxon>
        <taxon>Microlunatus</taxon>
    </lineage>
</organism>
<evidence type="ECO:0000256" key="4">
    <source>
        <dbReference type="ARBA" id="ARBA00022691"/>
    </source>
</evidence>
<keyword evidence="8" id="KW-1185">Reference proteome</keyword>
<evidence type="ECO:0000259" key="6">
    <source>
        <dbReference type="Pfam" id="PF13649"/>
    </source>
</evidence>
<comment type="caution">
    <text evidence="7">The sequence shown here is derived from an EMBL/GenBank/DDBJ whole genome shotgun (WGS) entry which is preliminary data.</text>
</comment>
<evidence type="ECO:0000313" key="7">
    <source>
        <dbReference type="EMBL" id="GAA3631128.1"/>
    </source>
</evidence>
<comment type="similarity">
    <text evidence="5">Belongs to the methyltransferase superfamily. Tam family.</text>
</comment>
<dbReference type="InterPro" id="IPR023506">
    <property type="entry name" value="Trans-aconitate_MeTrfase"/>
</dbReference>
<dbReference type="InterPro" id="IPR041698">
    <property type="entry name" value="Methyltransf_25"/>
</dbReference>
<gene>
    <name evidence="5" type="primary">tam</name>
    <name evidence="7" type="ORF">GCM10022236_37110</name>
</gene>
<evidence type="ECO:0000256" key="2">
    <source>
        <dbReference type="ARBA" id="ARBA00022603"/>
    </source>
</evidence>
<dbReference type="PANTHER" id="PTHR43861">
    <property type="entry name" value="TRANS-ACONITATE 2-METHYLTRANSFERASE-RELATED"/>
    <property type="match status" value="1"/>
</dbReference>
<sequence>MSDWDPTDYLRYADERSRPFVDLTARIDADAPQRVVDLGCGPGNLTALLARRWPDAEVEGVDASPAMIRRAGQYAGDRLRFSLGDIRDWQDAEPVDVVVSNATLQWVPGHRAVLPRLVGALRPGGWLAFQVPGNFDQPSHRLLHELADRPPYAEWTRDLERPAAFDPEVYLADLAELGCRVQAWETTYLHVLAGPDPVFHWISSTGARPVLGALPDGLRDDFEAAYKKRLNEAYPPRTYGTVLPYRRIFAVAVKP</sequence>
<accession>A0ABP7AF38</accession>
<keyword evidence="1 5" id="KW-0963">Cytoplasm</keyword>
<name>A0ABP7AF38_9ACTN</name>
<dbReference type="HAMAP" id="MF_00560">
    <property type="entry name" value="Tran_acon_Me_trans"/>
    <property type="match status" value="1"/>
</dbReference>
<dbReference type="GO" id="GO:0008168">
    <property type="term" value="F:methyltransferase activity"/>
    <property type="evidence" value="ECO:0007669"/>
    <property type="project" value="UniProtKB-KW"/>
</dbReference>
<evidence type="ECO:0000256" key="5">
    <source>
        <dbReference type="HAMAP-Rule" id="MF_00560"/>
    </source>
</evidence>
<dbReference type="InterPro" id="IPR029063">
    <property type="entry name" value="SAM-dependent_MTases_sf"/>
</dbReference>
<keyword evidence="2 5" id="KW-0489">Methyltransferase</keyword>
<feature type="domain" description="Methyltransferase" evidence="6">
    <location>
        <begin position="35"/>
        <end position="125"/>
    </location>
</feature>
<dbReference type="NCBIfam" id="NF010703">
    <property type="entry name" value="PRK14103.1"/>
    <property type="match status" value="1"/>
</dbReference>
<dbReference type="EC" id="2.1.1.144" evidence="5"/>
<evidence type="ECO:0000313" key="8">
    <source>
        <dbReference type="Proteomes" id="UP001501490"/>
    </source>
</evidence>
<dbReference type="EMBL" id="BAABAB010000028">
    <property type="protein sequence ID" value="GAA3631128.1"/>
    <property type="molecule type" value="Genomic_DNA"/>
</dbReference>
<dbReference type="CDD" id="cd02440">
    <property type="entry name" value="AdoMet_MTases"/>
    <property type="match status" value="1"/>
</dbReference>
<keyword evidence="3 5" id="KW-0808">Transferase</keyword>
<dbReference type="Gene3D" id="1.10.150.290">
    <property type="entry name" value="S-adenosyl-L-methionine-dependent methyltransferases"/>
    <property type="match status" value="1"/>
</dbReference>
<comment type="function">
    <text evidence="5">Catalyzes the S-adenosylmethionine monomethyl esterification of trans-aconitate.</text>
</comment>
<evidence type="ECO:0000256" key="3">
    <source>
        <dbReference type="ARBA" id="ARBA00022679"/>
    </source>
</evidence>
<comment type="catalytic activity">
    <reaction evidence="5">
        <text>trans-aconitate + S-adenosyl-L-methionine = (E)-3-(methoxycarbonyl)pent-2-enedioate + S-adenosyl-L-homocysteine</text>
        <dbReference type="Rhea" id="RHEA:14969"/>
        <dbReference type="ChEBI" id="CHEBI:15708"/>
        <dbReference type="ChEBI" id="CHEBI:57470"/>
        <dbReference type="ChEBI" id="CHEBI:57856"/>
        <dbReference type="ChEBI" id="CHEBI:59789"/>
        <dbReference type="EC" id="2.1.1.144"/>
    </reaction>
</comment>
<dbReference type="Pfam" id="PF13649">
    <property type="entry name" value="Methyltransf_25"/>
    <property type="match status" value="1"/>
</dbReference>
<dbReference type="Proteomes" id="UP001501490">
    <property type="component" value="Unassembled WGS sequence"/>
</dbReference>
<evidence type="ECO:0000256" key="1">
    <source>
        <dbReference type="ARBA" id="ARBA00022490"/>
    </source>
</evidence>
<dbReference type="PANTHER" id="PTHR43861:SF1">
    <property type="entry name" value="TRANS-ACONITATE 2-METHYLTRANSFERASE"/>
    <property type="match status" value="1"/>
</dbReference>
<dbReference type="Gene3D" id="3.40.50.150">
    <property type="entry name" value="Vaccinia Virus protein VP39"/>
    <property type="match status" value="1"/>
</dbReference>
<comment type="subcellular location">
    <subcellularLocation>
        <location evidence="5">Cytoplasm</location>
    </subcellularLocation>
</comment>
<dbReference type="RefSeq" id="WP_344807334.1">
    <property type="nucleotide sequence ID" value="NZ_BAABAB010000028.1"/>
</dbReference>
<proteinExistence type="inferred from homology"/>
<dbReference type="GO" id="GO:0032259">
    <property type="term" value="P:methylation"/>
    <property type="evidence" value="ECO:0007669"/>
    <property type="project" value="UniProtKB-KW"/>
</dbReference>